<evidence type="ECO:0000256" key="4">
    <source>
        <dbReference type="ARBA" id="ARBA00022553"/>
    </source>
</evidence>
<gene>
    <name evidence="13" type="ORF">CTER_4903</name>
</gene>
<feature type="domain" description="HTH araC/xylS-type" evidence="11">
    <location>
        <begin position="322"/>
        <end position="420"/>
    </location>
</feature>
<feature type="modified residue" description="4-aspartylphosphate" evidence="10">
    <location>
        <position position="54"/>
    </location>
</feature>
<evidence type="ECO:0000256" key="7">
    <source>
        <dbReference type="ARBA" id="ARBA00023125"/>
    </source>
</evidence>
<sequence>MKIILVDDESIVLQGISTVIKRLDRDWSIVAECNSGEDALPVIEKLCPDVVITDIRMYNISGIELAEKIRKINQDILVILLTGYSEFDYAQKAIKLNIFDYLLKPTRYNDIIESLTRAETHLRERREKQNFQNDLIKKLGENKTALREKFLRDVMNGLLPVSVDVLQKCSEYEIDFKTFMVLNVNYESQNKNFGSDYEDVVLMDFIVKNIFSEIINEAGHYILLTESIQNFTVISENSFLKDSWQDYVRDLSIRAVNMLWEKFEVKIHIGASEVKTEIEELFDCYNQANYALDKAVNNNEPVLYFQDLKYDVNQNVYSKSIAEAIEYIDKNYQEDISLKEVAEAVYLNVWYLSDLFSREVGMTFSQYIRDKRIARSKELLKDKSLKLYEVAYQVGIKEQGYFSSLFKKVTGVTPKSYRDQLEN</sequence>
<evidence type="ECO:0000256" key="2">
    <source>
        <dbReference type="ARBA" id="ARBA00018672"/>
    </source>
</evidence>
<dbReference type="InterPro" id="IPR009057">
    <property type="entry name" value="Homeodomain-like_sf"/>
</dbReference>
<reference evidence="13 14" key="1">
    <citation type="journal article" date="2013" name="Genome Announc.">
        <title>Draft Genome Sequence of the Cellulolytic, Mesophilic, Anaerobic Bacterium Clostridium termitidis Strain CT1112 (DSM 5398).</title>
        <authorList>
            <person name="Lal S."/>
            <person name="Ramachandran U."/>
            <person name="Zhang X."/>
            <person name="Munir R."/>
            <person name="Sparling R."/>
            <person name="Levin D.B."/>
        </authorList>
    </citation>
    <scope>NUCLEOTIDE SEQUENCE [LARGE SCALE GENOMIC DNA]</scope>
    <source>
        <strain evidence="13 14">CT1112</strain>
    </source>
</reference>
<dbReference type="PROSITE" id="PS00041">
    <property type="entry name" value="HTH_ARAC_FAMILY_1"/>
    <property type="match status" value="1"/>
</dbReference>
<dbReference type="GO" id="GO:0005737">
    <property type="term" value="C:cytoplasm"/>
    <property type="evidence" value="ECO:0007669"/>
    <property type="project" value="UniProtKB-SubCell"/>
</dbReference>
<dbReference type="InterPro" id="IPR001789">
    <property type="entry name" value="Sig_transdc_resp-reg_receiver"/>
</dbReference>
<evidence type="ECO:0000256" key="9">
    <source>
        <dbReference type="ARBA" id="ARBA00024867"/>
    </source>
</evidence>
<dbReference type="RefSeq" id="WP_004630062.1">
    <property type="nucleotide sequence ID" value="NZ_AORV01000065.1"/>
</dbReference>
<dbReference type="PRINTS" id="PR00032">
    <property type="entry name" value="HTHARAC"/>
</dbReference>
<dbReference type="GO" id="GO:0003700">
    <property type="term" value="F:DNA-binding transcription factor activity"/>
    <property type="evidence" value="ECO:0007669"/>
    <property type="project" value="InterPro"/>
</dbReference>
<keyword evidence="8" id="KW-0804">Transcription</keyword>
<evidence type="ECO:0000256" key="6">
    <source>
        <dbReference type="ARBA" id="ARBA00023015"/>
    </source>
</evidence>
<dbReference type="PANTHER" id="PTHR42713:SF3">
    <property type="entry name" value="TRANSCRIPTIONAL REGULATORY PROTEIN HPTR"/>
    <property type="match status" value="1"/>
</dbReference>
<keyword evidence="14" id="KW-1185">Reference proteome</keyword>
<dbReference type="SMART" id="SM00342">
    <property type="entry name" value="HTH_ARAC"/>
    <property type="match status" value="1"/>
</dbReference>
<evidence type="ECO:0000256" key="5">
    <source>
        <dbReference type="ARBA" id="ARBA00023012"/>
    </source>
</evidence>
<dbReference type="PROSITE" id="PS01124">
    <property type="entry name" value="HTH_ARAC_FAMILY_2"/>
    <property type="match status" value="1"/>
</dbReference>
<evidence type="ECO:0000313" key="13">
    <source>
        <dbReference type="EMBL" id="EMS69728.1"/>
    </source>
</evidence>
<dbReference type="GO" id="GO:0000160">
    <property type="term" value="P:phosphorelay signal transduction system"/>
    <property type="evidence" value="ECO:0007669"/>
    <property type="project" value="UniProtKB-KW"/>
</dbReference>
<proteinExistence type="predicted"/>
<accession>S0FMK4</accession>
<keyword evidence="4 10" id="KW-0597">Phosphoprotein</keyword>
<dbReference type="InterPro" id="IPR018060">
    <property type="entry name" value="HTH_AraC"/>
</dbReference>
<name>S0FMK4_RUMCE</name>
<dbReference type="GO" id="GO:0043565">
    <property type="term" value="F:sequence-specific DNA binding"/>
    <property type="evidence" value="ECO:0007669"/>
    <property type="project" value="InterPro"/>
</dbReference>
<dbReference type="CDD" id="cd17536">
    <property type="entry name" value="REC_YesN-like"/>
    <property type="match status" value="1"/>
</dbReference>
<dbReference type="PROSITE" id="PS50110">
    <property type="entry name" value="RESPONSE_REGULATORY"/>
    <property type="match status" value="1"/>
</dbReference>
<evidence type="ECO:0000256" key="3">
    <source>
        <dbReference type="ARBA" id="ARBA00022490"/>
    </source>
</evidence>
<keyword evidence="3" id="KW-0963">Cytoplasm</keyword>
<evidence type="ECO:0000256" key="10">
    <source>
        <dbReference type="PROSITE-ProRule" id="PRU00169"/>
    </source>
</evidence>
<dbReference type="SMART" id="SM00448">
    <property type="entry name" value="REC"/>
    <property type="match status" value="1"/>
</dbReference>
<keyword evidence="7" id="KW-0238">DNA-binding</keyword>
<keyword evidence="6" id="KW-0805">Transcription regulation</keyword>
<dbReference type="PATRIC" id="fig|1195236.3.peg.5096"/>
<evidence type="ECO:0000256" key="1">
    <source>
        <dbReference type="ARBA" id="ARBA00004496"/>
    </source>
</evidence>
<dbReference type="EMBL" id="AORV01000065">
    <property type="protein sequence ID" value="EMS69728.1"/>
    <property type="molecule type" value="Genomic_DNA"/>
</dbReference>
<comment type="caution">
    <text evidence="13">The sequence shown here is derived from an EMBL/GenBank/DDBJ whole genome shotgun (WGS) entry which is preliminary data.</text>
</comment>
<dbReference type="Pfam" id="PF12833">
    <property type="entry name" value="HTH_18"/>
    <property type="match status" value="1"/>
</dbReference>
<evidence type="ECO:0000256" key="8">
    <source>
        <dbReference type="ARBA" id="ARBA00023163"/>
    </source>
</evidence>
<dbReference type="InterPro" id="IPR020449">
    <property type="entry name" value="Tscrpt_reg_AraC-type_HTH"/>
</dbReference>
<dbReference type="SUPFAM" id="SSF52172">
    <property type="entry name" value="CheY-like"/>
    <property type="match status" value="1"/>
</dbReference>
<keyword evidence="5" id="KW-0902">Two-component regulatory system</keyword>
<dbReference type="SUPFAM" id="SSF46689">
    <property type="entry name" value="Homeodomain-like"/>
    <property type="match status" value="2"/>
</dbReference>
<comment type="subcellular location">
    <subcellularLocation>
        <location evidence="1">Cytoplasm</location>
    </subcellularLocation>
</comment>
<dbReference type="Pfam" id="PF00072">
    <property type="entry name" value="Response_reg"/>
    <property type="match status" value="1"/>
</dbReference>
<dbReference type="PANTHER" id="PTHR42713">
    <property type="entry name" value="HISTIDINE KINASE-RELATED"/>
    <property type="match status" value="1"/>
</dbReference>
<dbReference type="AlphaFoldDB" id="S0FMK4"/>
<dbReference type="Proteomes" id="UP000014155">
    <property type="component" value="Unassembled WGS sequence"/>
</dbReference>
<dbReference type="eggNOG" id="COG4753">
    <property type="taxonomic scope" value="Bacteria"/>
</dbReference>
<comment type="function">
    <text evidence="9">May play the central regulatory role in sporulation. It may be an element of the effector pathway responsible for the activation of sporulation genes in response to nutritional stress. Spo0A may act in concert with spo0H (a sigma factor) to control the expression of some genes that are critical to the sporulation process.</text>
</comment>
<dbReference type="InterPro" id="IPR051552">
    <property type="entry name" value="HptR"/>
</dbReference>
<dbReference type="eggNOG" id="COG2207">
    <property type="taxonomic scope" value="Bacteria"/>
</dbReference>
<evidence type="ECO:0000259" key="12">
    <source>
        <dbReference type="PROSITE" id="PS50110"/>
    </source>
</evidence>
<dbReference type="Gene3D" id="1.10.10.60">
    <property type="entry name" value="Homeodomain-like"/>
    <property type="match status" value="2"/>
</dbReference>
<dbReference type="InterPro" id="IPR018062">
    <property type="entry name" value="HTH_AraC-typ_CS"/>
</dbReference>
<evidence type="ECO:0000259" key="11">
    <source>
        <dbReference type="PROSITE" id="PS01124"/>
    </source>
</evidence>
<dbReference type="Gene3D" id="3.40.50.2300">
    <property type="match status" value="1"/>
</dbReference>
<dbReference type="InterPro" id="IPR011006">
    <property type="entry name" value="CheY-like_superfamily"/>
</dbReference>
<organism evidence="13 14">
    <name type="scientific">Ruminiclostridium cellobioparum subsp. termitidis CT1112</name>
    <dbReference type="NCBI Taxonomy" id="1195236"/>
    <lineage>
        <taxon>Bacteria</taxon>
        <taxon>Bacillati</taxon>
        <taxon>Bacillota</taxon>
        <taxon>Clostridia</taxon>
        <taxon>Eubacteriales</taxon>
        <taxon>Oscillospiraceae</taxon>
        <taxon>Ruminiclostridium</taxon>
    </lineage>
</organism>
<feature type="domain" description="Response regulatory" evidence="12">
    <location>
        <begin position="2"/>
        <end position="119"/>
    </location>
</feature>
<dbReference type="STRING" id="1195236.CTER_4903"/>
<evidence type="ECO:0000313" key="14">
    <source>
        <dbReference type="Proteomes" id="UP000014155"/>
    </source>
</evidence>
<protein>
    <recommendedName>
        <fullName evidence="2">Stage 0 sporulation protein A homolog</fullName>
    </recommendedName>
</protein>